<evidence type="ECO:0000313" key="1">
    <source>
        <dbReference type="EMBL" id="TLD91294.1"/>
    </source>
</evidence>
<reference evidence="1 2" key="1">
    <citation type="journal article" date="2014" name="Genome Announc.">
        <title>Draft genome sequences of eight enterohepatic helicobacter species isolated from both laboratory and wild rodents.</title>
        <authorList>
            <person name="Sheh A."/>
            <person name="Shen Z."/>
            <person name="Fox J.G."/>
        </authorList>
    </citation>
    <scope>NUCLEOTIDE SEQUENCE [LARGE SCALE GENOMIC DNA]</scope>
    <source>
        <strain evidence="1 2">MIT 96-1001</strain>
    </source>
</reference>
<name>A0A4U8SWH9_9HELI</name>
<comment type="caution">
    <text evidence="1">The sequence shown here is derived from an EMBL/GenBank/DDBJ whole genome shotgun (WGS) entry which is preliminary data.</text>
</comment>
<dbReference type="RefSeq" id="WP_034589622.1">
    <property type="nucleotide sequence ID" value="NZ_JRPE02000017.1"/>
</dbReference>
<dbReference type="AlphaFoldDB" id="A0A4U8SWH9"/>
<protein>
    <submittedName>
        <fullName evidence="1">Uncharacterized protein</fullName>
    </submittedName>
</protein>
<organism evidence="1 2">
    <name type="scientific">Helicobacter magdeburgensis</name>
    <dbReference type="NCBI Taxonomy" id="471858"/>
    <lineage>
        <taxon>Bacteria</taxon>
        <taxon>Pseudomonadati</taxon>
        <taxon>Campylobacterota</taxon>
        <taxon>Epsilonproteobacteria</taxon>
        <taxon>Campylobacterales</taxon>
        <taxon>Helicobacteraceae</taxon>
        <taxon>Helicobacter</taxon>
    </lineage>
</organism>
<gene>
    <name evidence="1" type="ORF">LS74_009285</name>
</gene>
<keyword evidence="2" id="KW-1185">Reference proteome</keyword>
<evidence type="ECO:0000313" key="2">
    <source>
        <dbReference type="Proteomes" id="UP000029921"/>
    </source>
</evidence>
<accession>A0A4U8SWH9</accession>
<proteinExistence type="predicted"/>
<dbReference type="EMBL" id="JRPE02000017">
    <property type="protein sequence ID" value="TLD91294.1"/>
    <property type="molecule type" value="Genomic_DNA"/>
</dbReference>
<sequence length="144" mass="17021">MLKITPKSHTDHSILTYEEWKIPQARLEDYKNDGTSEFLGYVLEDGTIAIADRDYKEHKWKDIDGNIYDSYFPLETTEPTYRKTSYEINTPMVEERILEILSKDKEMYEKSAVIGKFESIVNDFAKEILSESQEETQSHTRRKR</sequence>
<dbReference type="Proteomes" id="UP000029921">
    <property type="component" value="Unassembled WGS sequence"/>
</dbReference>